<reference evidence="10 11" key="1">
    <citation type="submission" date="2023-07" db="EMBL/GenBank/DDBJ databases">
        <title>Comparative genomics of wheat-associated soil bacteria to identify genetic determinants of phenazine resistance.</title>
        <authorList>
            <person name="Mouncey N."/>
        </authorList>
    </citation>
    <scope>NUCLEOTIDE SEQUENCE [LARGE SCALE GENOMIC DNA]</scope>
    <source>
        <strain evidence="10 11">W4I9-1</strain>
    </source>
</reference>
<dbReference type="GO" id="GO:0008270">
    <property type="term" value="F:zinc ion binding"/>
    <property type="evidence" value="ECO:0007669"/>
    <property type="project" value="InterPro"/>
</dbReference>
<evidence type="ECO:0000256" key="8">
    <source>
        <dbReference type="PIRSR" id="PIRSR001480-2"/>
    </source>
</evidence>
<protein>
    <recommendedName>
        <fullName evidence="3">mannose-6-phosphate isomerase</fullName>
        <ecNumber evidence="3">5.3.1.8</ecNumber>
    </recommendedName>
</protein>
<dbReference type="GO" id="GO:0005975">
    <property type="term" value="P:carbohydrate metabolic process"/>
    <property type="evidence" value="ECO:0007669"/>
    <property type="project" value="InterPro"/>
</dbReference>
<dbReference type="EMBL" id="JAUSXV010000001">
    <property type="protein sequence ID" value="MDQ0647784.1"/>
    <property type="molecule type" value="Genomic_DNA"/>
</dbReference>
<dbReference type="GO" id="GO:0004476">
    <property type="term" value="F:mannose-6-phosphate isomerase activity"/>
    <property type="evidence" value="ECO:0007669"/>
    <property type="project" value="UniProtKB-EC"/>
</dbReference>
<feature type="binding site" evidence="8">
    <location>
        <position position="80"/>
    </location>
    <ligand>
        <name>Zn(2+)</name>
        <dbReference type="ChEBI" id="CHEBI:29105"/>
    </ligand>
</feature>
<keyword evidence="5 8" id="KW-0862">Zinc</keyword>
<evidence type="ECO:0000256" key="1">
    <source>
        <dbReference type="ARBA" id="ARBA00000757"/>
    </source>
</evidence>
<evidence type="ECO:0000313" key="11">
    <source>
        <dbReference type="Proteomes" id="UP001244427"/>
    </source>
</evidence>
<evidence type="ECO:0000256" key="2">
    <source>
        <dbReference type="ARBA" id="ARBA00010772"/>
    </source>
</evidence>
<dbReference type="PANTHER" id="PTHR10309">
    <property type="entry name" value="MANNOSE-6-PHOSPHATE ISOMERASE"/>
    <property type="match status" value="1"/>
</dbReference>
<keyword evidence="4 8" id="KW-0479">Metal-binding</keyword>
<evidence type="ECO:0000256" key="4">
    <source>
        <dbReference type="ARBA" id="ARBA00022723"/>
    </source>
</evidence>
<comment type="catalytic activity">
    <reaction evidence="1">
        <text>D-mannose 6-phosphate = D-fructose 6-phosphate</text>
        <dbReference type="Rhea" id="RHEA:12356"/>
        <dbReference type="ChEBI" id="CHEBI:58735"/>
        <dbReference type="ChEBI" id="CHEBI:61527"/>
        <dbReference type="EC" id="5.3.1.8"/>
    </reaction>
</comment>
<comment type="cofactor">
    <cofactor evidence="8">
        <name>Zn(2+)</name>
        <dbReference type="ChEBI" id="CHEBI:29105"/>
    </cofactor>
    <text evidence="8">Binds 1 zinc ion per subunit.</text>
</comment>
<sequence length="388" mass="40245">MLLSLSNVPRDYAWGSHTLLAELEGRAPSAAPEAEVWFGDHPGDPADVAGDGTLDAVTGGTLPYLLKLLAAASPLSIQVHPTVEQARAGWERETGLSLDDPARNYRDANHKPELIVALSERFESLSGLRPVAETLRLLEIVGSSADPLRARLSGDGDVLRDAIGWLLSGEAQGDVDAIAAAVGQASETESGEWADALRAVAGIADAYPGDPGVVVALLMNHVVLSRGEGVFLKAGLLHAYISGLGVEIMAASDNVLRGGLTPKRIDVPELLSILDTTPGAVPVLRPSTGGAITEYPVEVPDFALRRVTLAGEPLTMPVRGPAMVLATAGDTAVSGADAVSRAVPVGHAVLATEDESSLTLSGTGEVFIATPGSLPEERERARHADEAS</sequence>
<feature type="domain" description="Phosphomannose isomerase type I catalytic" evidence="9">
    <location>
        <begin position="57"/>
        <end position="130"/>
    </location>
</feature>
<dbReference type="PIRSF" id="PIRSF001480">
    <property type="entry name" value="Mannose-6-phosphate_isomerase"/>
    <property type="match status" value="1"/>
</dbReference>
<dbReference type="SUPFAM" id="SSF51182">
    <property type="entry name" value="RmlC-like cupins"/>
    <property type="match status" value="1"/>
</dbReference>
<evidence type="ECO:0000256" key="3">
    <source>
        <dbReference type="ARBA" id="ARBA00011956"/>
    </source>
</evidence>
<dbReference type="Gene3D" id="1.10.441.10">
    <property type="entry name" value="Phosphomannose Isomerase, domain 2"/>
    <property type="match status" value="1"/>
</dbReference>
<evidence type="ECO:0000256" key="5">
    <source>
        <dbReference type="ARBA" id="ARBA00022833"/>
    </source>
</evidence>
<dbReference type="InterPro" id="IPR046457">
    <property type="entry name" value="PMI_typeI_cat"/>
</dbReference>
<feature type="binding site" evidence="8">
    <location>
        <position position="78"/>
    </location>
    <ligand>
        <name>Zn(2+)</name>
        <dbReference type="ChEBI" id="CHEBI:29105"/>
    </ligand>
</feature>
<dbReference type="GO" id="GO:0009298">
    <property type="term" value="P:GDP-mannose biosynthetic process"/>
    <property type="evidence" value="ECO:0007669"/>
    <property type="project" value="InterPro"/>
</dbReference>
<dbReference type="InterPro" id="IPR001250">
    <property type="entry name" value="Man6P_Isoase-1"/>
</dbReference>
<dbReference type="EC" id="5.3.1.8" evidence="3"/>
<comment type="similarity">
    <text evidence="2">Belongs to the mannose-6-phosphate isomerase type 1 family.</text>
</comment>
<dbReference type="CDD" id="cd07011">
    <property type="entry name" value="cupin_PMI_type_I_N"/>
    <property type="match status" value="1"/>
</dbReference>
<dbReference type="InterPro" id="IPR016305">
    <property type="entry name" value="Mannose-6-P_Isomerase"/>
</dbReference>
<dbReference type="NCBIfam" id="TIGR00218">
    <property type="entry name" value="manA"/>
    <property type="match status" value="1"/>
</dbReference>
<evidence type="ECO:0000256" key="6">
    <source>
        <dbReference type="ARBA" id="ARBA00023235"/>
    </source>
</evidence>
<name>A0AAW8EY33_9MICO</name>
<dbReference type="Proteomes" id="UP001244427">
    <property type="component" value="Unassembled WGS sequence"/>
</dbReference>
<proteinExistence type="inferred from homology"/>
<organism evidence="10 11">
    <name type="scientific">Microbacterium natoriense</name>
    <dbReference type="NCBI Taxonomy" id="284570"/>
    <lineage>
        <taxon>Bacteria</taxon>
        <taxon>Bacillati</taxon>
        <taxon>Actinomycetota</taxon>
        <taxon>Actinomycetes</taxon>
        <taxon>Micrococcales</taxon>
        <taxon>Microbacteriaceae</taxon>
        <taxon>Microbacterium</taxon>
    </lineage>
</organism>
<dbReference type="InterPro" id="IPR011051">
    <property type="entry name" value="RmlC_Cupin_sf"/>
</dbReference>
<evidence type="ECO:0000259" key="9">
    <source>
        <dbReference type="Pfam" id="PF20511"/>
    </source>
</evidence>
<feature type="binding site" evidence="8">
    <location>
        <position position="238"/>
    </location>
    <ligand>
        <name>Zn(2+)</name>
        <dbReference type="ChEBI" id="CHEBI:29105"/>
    </ligand>
</feature>
<comment type="caution">
    <text evidence="10">The sequence shown here is derived from an EMBL/GenBank/DDBJ whole genome shotgun (WGS) entry which is preliminary data.</text>
</comment>
<feature type="binding site" evidence="8">
    <location>
        <position position="113"/>
    </location>
    <ligand>
        <name>Zn(2+)</name>
        <dbReference type="ChEBI" id="CHEBI:29105"/>
    </ligand>
</feature>
<dbReference type="PROSITE" id="PS00965">
    <property type="entry name" value="PMI_I_1"/>
    <property type="match status" value="1"/>
</dbReference>
<dbReference type="InterPro" id="IPR014710">
    <property type="entry name" value="RmlC-like_jellyroll"/>
</dbReference>
<feature type="active site" evidence="7">
    <location>
        <position position="257"/>
    </location>
</feature>
<dbReference type="GO" id="GO:0005829">
    <property type="term" value="C:cytosol"/>
    <property type="evidence" value="ECO:0007669"/>
    <property type="project" value="TreeGrafter"/>
</dbReference>
<gene>
    <name evidence="10" type="ORF">QFZ53_001980</name>
</gene>
<keyword evidence="6 10" id="KW-0413">Isomerase</keyword>
<dbReference type="Gene3D" id="2.60.120.10">
    <property type="entry name" value="Jelly Rolls"/>
    <property type="match status" value="2"/>
</dbReference>
<dbReference type="PRINTS" id="PR00714">
    <property type="entry name" value="MAN6PISMRASE"/>
</dbReference>
<evidence type="ECO:0000313" key="10">
    <source>
        <dbReference type="EMBL" id="MDQ0647784.1"/>
    </source>
</evidence>
<accession>A0AAW8EY33</accession>
<dbReference type="Pfam" id="PF20511">
    <property type="entry name" value="PMI_typeI_cat"/>
    <property type="match status" value="1"/>
</dbReference>
<dbReference type="PANTHER" id="PTHR10309:SF0">
    <property type="entry name" value="MANNOSE-6-PHOSPHATE ISOMERASE"/>
    <property type="match status" value="1"/>
</dbReference>
<evidence type="ECO:0000256" key="7">
    <source>
        <dbReference type="PIRSR" id="PIRSR001480-1"/>
    </source>
</evidence>
<keyword evidence="11" id="KW-1185">Reference proteome</keyword>
<dbReference type="AlphaFoldDB" id="A0AAW8EY33"/>
<dbReference type="RefSeq" id="WP_307295881.1">
    <property type="nucleotide sequence ID" value="NZ_JAUSXV010000001.1"/>
</dbReference>
<dbReference type="InterPro" id="IPR018050">
    <property type="entry name" value="Pmannose_isomerase-type1_CS"/>
</dbReference>